<evidence type="ECO:0000259" key="1">
    <source>
        <dbReference type="Pfam" id="PF13173"/>
    </source>
</evidence>
<dbReference type="InterPro" id="IPR041682">
    <property type="entry name" value="AAA_14"/>
</dbReference>
<comment type="caution">
    <text evidence="3">The sequence shown here is derived from an EMBL/GenBank/DDBJ whole genome shotgun (WGS) entry which is preliminary data.</text>
</comment>
<name>A0A6N7XAE0_9ACTN</name>
<accession>A0A6N7XAE0</accession>
<evidence type="ECO:0000259" key="2">
    <source>
        <dbReference type="Pfam" id="PF13635"/>
    </source>
</evidence>
<dbReference type="SUPFAM" id="SSF52540">
    <property type="entry name" value="P-loop containing nucleoside triphosphate hydrolases"/>
    <property type="match status" value="1"/>
</dbReference>
<dbReference type="AlphaFoldDB" id="A0A6N7XAE0"/>
<feature type="domain" description="AAA" evidence="1">
    <location>
        <begin position="18"/>
        <end position="134"/>
    </location>
</feature>
<protein>
    <submittedName>
        <fullName evidence="3">ATP-binding protein</fullName>
    </submittedName>
</protein>
<dbReference type="PANTHER" id="PTHR43566:SF2">
    <property type="entry name" value="DUF4143 DOMAIN-CONTAINING PROTEIN"/>
    <property type="match status" value="1"/>
</dbReference>
<dbReference type="RefSeq" id="WP_154540862.1">
    <property type="nucleotide sequence ID" value="NZ_VUND01000002.1"/>
</dbReference>
<gene>
    <name evidence="3" type="ORF">FYJ69_05605</name>
</gene>
<keyword evidence="3" id="KW-0547">Nucleotide-binding</keyword>
<evidence type="ECO:0000313" key="3">
    <source>
        <dbReference type="EMBL" id="MST60384.1"/>
    </source>
</evidence>
<keyword evidence="3" id="KW-0067">ATP-binding</keyword>
<organism evidence="3 4">
    <name type="scientific">Parafannyhessea umbonata</name>
    <dbReference type="NCBI Taxonomy" id="604330"/>
    <lineage>
        <taxon>Bacteria</taxon>
        <taxon>Bacillati</taxon>
        <taxon>Actinomycetota</taxon>
        <taxon>Coriobacteriia</taxon>
        <taxon>Coriobacteriales</taxon>
        <taxon>Atopobiaceae</taxon>
        <taxon>Parafannyhessea</taxon>
    </lineage>
</organism>
<reference evidence="3 4" key="1">
    <citation type="submission" date="2019-08" db="EMBL/GenBank/DDBJ databases">
        <title>In-depth cultivation of the pig gut microbiome towards novel bacterial diversity and tailored functional studies.</title>
        <authorList>
            <person name="Wylensek D."/>
            <person name="Hitch T.C.A."/>
            <person name="Clavel T."/>
        </authorList>
    </citation>
    <scope>NUCLEOTIDE SEQUENCE [LARGE SCALE GENOMIC DNA]</scope>
    <source>
        <strain evidence="3 4">WB01_CNA04</strain>
    </source>
</reference>
<feature type="domain" description="DUF4143" evidence="2">
    <location>
        <begin position="174"/>
        <end position="334"/>
    </location>
</feature>
<proteinExistence type="predicted"/>
<dbReference type="GO" id="GO:0005524">
    <property type="term" value="F:ATP binding"/>
    <property type="evidence" value="ECO:0007669"/>
    <property type="project" value="UniProtKB-KW"/>
</dbReference>
<dbReference type="Proteomes" id="UP000434342">
    <property type="component" value="Unassembled WGS sequence"/>
</dbReference>
<dbReference type="InterPro" id="IPR025420">
    <property type="entry name" value="DUF4143"/>
</dbReference>
<dbReference type="PANTHER" id="PTHR43566">
    <property type="entry name" value="CONSERVED PROTEIN"/>
    <property type="match status" value="1"/>
</dbReference>
<dbReference type="Pfam" id="PF13635">
    <property type="entry name" value="DUF4143"/>
    <property type="match status" value="1"/>
</dbReference>
<dbReference type="Pfam" id="PF13173">
    <property type="entry name" value="AAA_14"/>
    <property type="match status" value="1"/>
</dbReference>
<dbReference type="InterPro" id="IPR027417">
    <property type="entry name" value="P-loop_NTPase"/>
</dbReference>
<evidence type="ECO:0000313" key="4">
    <source>
        <dbReference type="Proteomes" id="UP000434342"/>
    </source>
</evidence>
<sequence length="386" mass="43608">MINRDITSWAQKNAGWFPVVSITGPRQSGKSTLVRAIFPDYRYVNLEDSGIRSMALDDPVGFIRNRPPHLIIDEAQLAPELFNMIQVVSDEVGAPGQYILSGSQNFLLLKQITQSLAGRVGILKLLPLSFREALSAVPELEVSNFVLRGGYPRLYDIDIPAEVYYENYLATYIERDASGYVDPRNLSMFRNFITACAANCSNLLNLTGLANDVGISVQTARSWLSLLESSYVVFLLQPYHANLRKRLTKTPKLYFYDTGLLCHLLGIRTKEQLLTSPQRGAIYEDLAIEETIKRHQNAGRQPRLFFYRDDSKIEVDLVDITDSSRPELVEIKSSATFRPSFTRHLSHVGELLHIGNESQSVVMNAEETTVVGGRTIWSMRDWLTRD</sequence>
<dbReference type="EMBL" id="VUND01000002">
    <property type="protein sequence ID" value="MST60384.1"/>
    <property type="molecule type" value="Genomic_DNA"/>
</dbReference>